<organism evidence="1">
    <name type="scientific">marine metagenome</name>
    <dbReference type="NCBI Taxonomy" id="408172"/>
    <lineage>
        <taxon>unclassified sequences</taxon>
        <taxon>metagenomes</taxon>
        <taxon>ecological metagenomes</taxon>
    </lineage>
</organism>
<dbReference type="AlphaFoldDB" id="A0A382R7P8"/>
<accession>A0A382R7P8</accession>
<sequence>MIDQSRERRLLMDRSVPGRIGISLPPLEVPEQDLPSPDLLRNDLPLPEVSQGEVVRYFSNLSQMNFSI</sequence>
<protein>
    <submittedName>
        <fullName evidence="1">Uncharacterized protein</fullName>
    </submittedName>
</protein>
<reference evidence="1" key="1">
    <citation type="submission" date="2018-05" db="EMBL/GenBank/DDBJ databases">
        <authorList>
            <person name="Lanie J.A."/>
            <person name="Ng W.-L."/>
            <person name="Kazmierczak K.M."/>
            <person name="Andrzejewski T.M."/>
            <person name="Davidsen T.M."/>
            <person name="Wayne K.J."/>
            <person name="Tettelin H."/>
            <person name="Glass J.I."/>
            <person name="Rusch D."/>
            <person name="Podicherti R."/>
            <person name="Tsui H.-C.T."/>
            <person name="Winkler M.E."/>
        </authorList>
    </citation>
    <scope>NUCLEOTIDE SEQUENCE</scope>
</reference>
<gene>
    <name evidence="1" type="ORF">METZ01_LOCUS346618</name>
</gene>
<feature type="non-terminal residue" evidence="1">
    <location>
        <position position="68"/>
    </location>
</feature>
<proteinExistence type="predicted"/>
<dbReference type="EMBL" id="UINC01119725">
    <property type="protein sequence ID" value="SVC93764.1"/>
    <property type="molecule type" value="Genomic_DNA"/>
</dbReference>
<dbReference type="Gene3D" id="6.20.440.10">
    <property type="match status" value="1"/>
</dbReference>
<name>A0A382R7P8_9ZZZZ</name>
<evidence type="ECO:0000313" key="1">
    <source>
        <dbReference type="EMBL" id="SVC93764.1"/>
    </source>
</evidence>